<name>A0A8P4FYA0_DICLA</name>
<evidence type="ECO:0000256" key="4">
    <source>
        <dbReference type="ARBA" id="ARBA00022889"/>
    </source>
</evidence>
<comment type="similarity">
    <text evidence="2">Belongs to the mesothelin family.</text>
</comment>
<evidence type="ECO:0000313" key="8">
    <source>
        <dbReference type="Ensembl" id="ENSDLAP00005065441.1"/>
    </source>
</evidence>
<feature type="region of interest" description="Disordered" evidence="7">
    <location>
        <begin position="1726"/>
        <end position="1792"/>
    </location>
</feature>
<dbReference type="GO" id="GO:0016020">
    <property type="term" value="C:membrane"/>
    <property type="evidence" value="ECO:0007669"/>
    <property type="project" value="UniProtKB-SubCell"/>
</dbReference>
<keyword evidence="6" id="KW-0325">Glycoprotein</keyword>
<dbReference type="Pfam" id="PF06060">
    <property type="entry name" value="Mesothelin"/>
    <property type="match status" value="1"/>
</dbReference>
<feature type="compositionally biased region" description="Low complexity" evidence="7">
    <location>
        <begin position="1726"/>
        <end position="1741"/>
    </location>
</feature>
<keyword evidence="9" id="KW-1185">Reference proteome</keyword>
<proteinExistence type="inferred from homology"/>
<evidence type="ECO:0000313" key="9">
    <source>
        <dbReference type="Proteomes" id="UP000694389"/>
    </source>
</evidence>
<dbReference type="InterPro" id="IPR010335">
    <property type="entry name" value="Mesothelin"/>
</dbReference>
<keyword evidence="5" id="KW-0472">Membrane</keyword>
<gene>
    <name evidence="8" type="primary">LOC127355779</name>
</gene>
<accession>A0A8P4FYA0</accession>
<evidence type="ECO:0000256" key="6">
    <source>
        <dbReference type="ARBA" id="ARBA00023180"/>
    </source>
</evidence>
<evidence type="ECO:0000256" key="3">
    <source>
        <dbReference type="ARBA" id="ARBA00022729"/>
    </source>
</evidence>
<feature type="compositionally biased region" description="Polar residues" evidence="7">
    <location>
        <begin position="1742"/>
        <end position="1783"/>
    </location>
</feature>
<sequence>MAPNNSSPSLANALEALGEVRIANFSQAQLQSDCFVSDWFGTKIRPFLASPSPNFLFCLTTKSFSCHTYQTVIQAFSSQRPSMDRERQQAVFTHFIKPFLSRNDSSDPGCVSLIRGSKEWLEGNFGNFSEFATLQDLQALNPNFSSAAALSVLTPTQVAQLTLSSGAANDTDQIDRVFERLEEGNALENVDEFLTQLTADGEVPDFQPVVRDRMMNRTFTIVSPHFPSFTDRDWFVWFHLKLVAILPSFNPEMLKNATSNINCTNYHVVVRGMAKAFPAMKSGRREGIAEVLLGYLRKSASVINKPVCRQGIQSDAEWLEANFGPFFQYITYSDLKVFNLSEVTVLDSLSPSQKAELLLEPNNLSNETLARLAFTELSVSSRVEDLGSFFDTFVSGAAEQNLTTLDPRVRDTILNLTLMALGPKLSMLDAEGFRLWFQVYLHLFLPGTKSSTLEIIPRNISCDSYQEIVKGFDNVFTHLSVRQTQQVFTFTMDYLRRQSSLGLSCVESVNDDKHWLEDNFGRFREHASYRDFVTLKNNFNGVEVADLLTFSQLAQLAATPSQLKRMQDVTKIMAVINPVDFGAFFDTVSPAIEIHPANYTEEVKSALLQEVFDRGNLSSPAINDTEFLLWLRVRLRPLLVNLSPSLVTPLFDIGKNRNCNSSQEMITLLDKLHLTLSNDTQRKIYQSTLLFLQGPNPLKCYSGGSFYIYLRNTFLSFGFPDLSTFTSLLPQTHESELLSTISTSELRQFLSQPNVIGNNSDICVIFNNYNNTPVFLATEDVPDDVKMATLPCVWPLVLSSNSRSEVNSWFDLRLRNYLRFLSKSLISSSEVQNASCLAFQKLVSVMGNNFTYNGTEFGQADVYTTIRAYLRTDSGARCYNASDAELNSTAWFVINIGSFVTFITLDDLTSFVSTSQIGVFLLDQANLELFNNTAIPENVTNYYISQLFEFSPNFNPVKLPGFFLCSPEVPSVAYSSLNEGDTIFILNKLKKFCNGTEDAEVSAALASNIQTITADTFATLGSASAGLTISQITSISPSVLISSLSTLSTVSTWNQEQAATIIQIMTASGYQINSAASLESLSTLVAGVSSESMENIPASELLTASKSSTFVANVMAAPAVVQQTFINKIISVDPSPAKVAMNVPDAMATNIPMSLLTFSEETVDISVMNKKKWTRDQAAMFFGFLDKTSFDIEQLSPSVLQGFTCTSVQRMTRTRIQGLIRACRPRRGRAKVELKESQLTCMYNLLSENLSQNFTDYPSDMLLYFNNKDVKKANCRSYLSNVGAADFSVASSILKKDSLLFSEARTCLGINGVNLNRDNVEVLGSMACTLDSSYIQNADPLILEKLKACKDFSDSQVAAMESLLLSGKTQYGNVATWNQQTLENLGILPLYFTTNIWGQFRTKTKRRFLKTFMTRLRKSKTKKTKLKVLFRQISDLRIKRGAGCTVGNITQVTVNDGSFPFGYDQTQFDLCLDIPVLNDNLNSICEKVDDDDFQKIILKKLNQAFPLGVSEKEVQVLSSVSRVASLDDISKWSITKIETLAALMNADDGPWEAEKSKAIITKYLNTPGNSLGSTELNSIDSNLCSLDTSTLKTITPDSMRNAKPLDVASCSSEQKRVLYEISNTSFSSQRSSATNYYNLIKTYLGGAPRSDVVALSTQNINMDVGTLRSLDPDVIASLTVTDVKNLMGNQLQDLKVFENDTVIQAWRNRQLQSDLDLLNLGLTTNRTDPVTTSPSPNNNSPAKPTQGNPSGSSATLTSTVTTQGNPSGSSATLTSTVTTQGNPSGSSATLTSTVTTQATTTSGGAELVGHPASIFLAALLTTVLQIMHQPA</sequence>
<comment type="subcellular location">
    <subcellularLocation>
        <location evidence="1">Membrane</location>
    </subcellularLocation>
</comment>
<evidence type="ECO:0000256" key="1">
    <source>
        <dbReference type="ARBA" id="ARBA00004370"/>
    </source>
</evidence>
<dbReference type="Ensembl" id="ENSDLAT00005084954.1">
    <property type="protein sequence ID" value="ENSDLAP00005063788.1"/>
    <property type="gene ID" value="ENSDLAG00005026655.1"/>
</dbReference>
<keyword evidence="4" id="KW-0130">Cell adhesion</keyword>
<dbReference type="Proteomes" id="UP000694389">
    <property type="component" value="Unassembled WGS sequence"/>
</dbReference>
<dbReference type="InterPro" id="IPR026664">
    <property type="entry name" value="Stereocilin-rel"/>
</dbReference>
<evidence type="ECO:0000256" key="7">
    <source>
        <dbReference type="SAM" id="MobiDB-lite"/>
    </source>
</evidence>
<organism evidence="8 9">
    <name type="scientific">Dicentrarchus labrax</name>
    <name type="common">European seabass</name>
    <name type="synonym">Morone labrax</name>
    <dbReference type="NCBI Taxonomy" id="13489"/>
    <lineage>
        <taxon>Eukaryota</taxon>
        <taxon>Metazoa</taxon>
        <taxon>Chordata</taxon>
        <taxon>Craniata</taxon>
        <taxon>Vertebrata</taxon>
        <taxon>Euteleostomi</taxon>
        <taxon>Actinopterygii</taxon>
        <taxon>Neopterygii</taxon>
        <taxon>Teleostei</taxon>
        <taxon>Neoteleostei</taxon>
        <taxon>Acanthomorphata</taxon>
        <taxon>Eupercaria</taxon>
        <taxon>Moronidae</taxon>
        <taxon>Dicentrarchus</taxon>
    </lineage>
</organism>
<dbReference type="Ensembl" id="ENSDLAT00005074501.1">
    <property type="protein sequence ID" value="ENSDLAP00005065441.1"/>
    <property type="gene ID" value="ENSDLAG00005026655.1"/>
</dbReference>
<reference evidence="8" key="1">
    <citation type="submission" date="2025-05" db="UniProtKB">
        <authorList>
            <consortium name="Ensembl"/>
        </authorList>
    </citation>
    <scope>IDENTIFICATION</scope>
</reference>
<evidence type="ECO:0000256" key="5">
    <source>
        <dbReference type="ARBA" id="ARBA00023136"/>
    </source>
</evidence>
<dbReference type="GO" id="GO:0007160">
    <property type="term" value="P:cell-matrix adhesion"/>
    <property type="evidence" value="ECO:0007669"/>
    <property type="project" value="TreeGrafter"/>
</dbReference>
<protein>
    <recommendedName>
        <fullName evidence="10">Mesothelin-like protein</fullName>
    </recommendedName>
</protein>
<keyword evidence="3" id="KW-0732">Signal</keyword>
<evidence type="ECO:0008006" key="10">
    <source>
        <dbReference type="Google" id="ProtNLM"/>
    </source>
</evidence>
<dbReference type="Ensembl" id="ENSDLAT00005089088.1">
    <property type="protein sequence ID" value="ENSDLAP00005083713.1"/>
    <property type="gene ID" value="ENSDLAG00005026655.1"/>
</dbReference>
<dbReference type="PANTHER" id="PTHR23412:SF6">
    <property type="entry name" value="MESOTHELIN"/>
    <property type="match status" value="1"/>
</dbReference>
<dbReference type="GeneTree" id="ENSGT00950000182957"/>
<dbReference type="GO" id="GO:0009986">
    <property type="term" value="C:cell surface"/>
    <property type="evidence" value="ECO:0007669"/>
    <property type="project" value="TreeGrafter"/>
</dbReference>
<evidence type="ECO:0000256" key="2">
    <source>
        <dbReference type="ARBA" id="ARBA00011016"/>
    </source>
</evidence>
<dbReference type="PANTHER" id="PTHR23412">
    <property type="entry name" value="STEREOCILIN RELATED"/>
    <property type="match status" value="1"/>
</dbReference>